<keyword evidence="2" id="KW-1185">Reference proteome</keyword>
<name>A0A1N6ZLX4_9ACTN</name>
<dbReference type="OrthoDB" id="3352011at2"/>
<organism evidence="1 2">
    <name type="scientific">Micromonospora avicenniae</name>
    <dbReference type="NCBI Taxonomy" id="1198245"/>
    <lineage>
        <taxon>Bacteria</taxon>
        <taxon>Bacillati</taxon>
        <taxon>Actinomycetota</taxon>
        <taxon>Actinomycetes</taxon>
        <taxon>Micromonosporales</taxon>
        <taxon>Micromonosporaceae</taxon>
        <taxon>Micromonospora</taxon>
    </lineage>
</organism>
<dbReference type="AlphaFoldDB" id="A0A1N6ZLX4"/>
<sequence length="316" mass="34707">MSTFGNLPLTEGPWVRPTAELPAEPRWGHADGLQIGLAPLPGPRGLIRVYAPYLGHTRERVVNFFAIEPTPAGADERGYSELEWSELDGASGKRLWSLDDPADTQPTDPLHPARGVVDKDGGVERLTVFIGCERFANGADVYLRATFRADRPHEVAVALFRRDSSVPLNRATISATMGNWARLRRLHLADRVVTPKELWPGFGGDGFTVHARFGLASMLREADGAALVTAEPDEEFPATAAYAEGTRDHWHYLGERAAQSWRAPAPGPDLEVLVNGRFCYWASQSPIPGGTSFENFELSEPFVDGREYVFAVQPMG</sequence>
<dbReference type="EMBL" id="FTNF01000008">
    <property type="protein sequence ID" value="SIR27794.1"/>
    <property type="molecule type" value="Genomic_DNA"/>
</dbReference>
<gene>
    <name evidence="1" type="ORF">SAMN05444858_10815</name>
</gene>
<protein>
    <submittedName>
        <fullName evidence="1">Uncharacterized protein</fullName>
    </submittedName>
</protein>
<reference evidence="1 2" key="1">
    <citation type="submission" date="2017-01" db="EMBL/GenBank/DDBJ databases">
        <authorList>
            <person name="Mah S.A."/>
            <person name="Swanson W.J."/>
            <person name="Moy G.W."/>
            <person name="Vacquier V.D."/>
        </authorList>
    </citation>
    <scope>NUCLEOTIDE SEQUENCE [LARGE SCALE GENOMIC DNA]</scope>
    <source>
        <strain evidence="1 2">DSM 45758</strain>
    </source>
</reference>
<dbReference type="Proteomes" id="UP000186004">
    <property type="component" value="Unassembled WGS sequence"/>
</dbReference>
<evidence type="ECO:0000313" key="2">
    <source>
        <dbReference type="Proteomes" id="UP000186004"/>
    </source>
</evidence>
<proteinExistence type="predicted"/>
<accession>A0A1N6ZLX4</accession>
<evidence type="ECO:0000313" key="1">
    <source>
        <dbReference type="EMBL" id="SIR27794.1"/>
    </source>
</evidence>
<dbReference type="RefSeq" id="WP_084752766.1">
    <property type="nucleotide sequence ID" value="NZ_FTNF01000008.1"/>
</dbReference>